<evidence type="ECO:0000256" key="2">
    <source>
        <dbReference type="ARBA" id="ARBA00023002"/>
    </source>
</evidence>
<keyword evidence="6" id="KW-1185">Reference proteome</keyword>
<dbReference type="NCBIfam" id="TIGR00014">
    <property type="entry name" value="arsC"/>
    <property type="match status" value="1"/>
</dbReference>
<dbReference type="PROSITE" id="PS51353">
    <property type="entry name" value="ARSC"/>
    <property type="match status" value="1"/>
</dbReference>
<organism evidence="5 6">
    <name type="scientific">Volucribacter psittacicida</name>
    <dbReference type="NCBI Taxonomy" id="203482"/>
    <lineage>
        <taxon>Bacteria</taxon>
        <taxon>Pseudomonadati</taxon>
        <taxon>Pseudomonadota</taxon>
        <taxon>Gammaproteobacteria</taxon>
        <taxon>Pasteurellales</taxon>
        <taxon>Pasteurellaceae</taxon>
        <taxon>Volucribacter</taxon>
    </lineage>
</organism>
<dbReference type="InterPro" id="IPR036249">
    <property type="entry name" value="Thioredoxin-like_sf"/>
</dbReference>
<keyword evidence="2 4" id="KW-0560">Oxidoreductase</keyword>
<dbReference type="AlphaFoldDB" id="A0A4R1FYU1"/>
<evidence type="ECO:0000256" key="4">
    <source>
        <dbReference type="RuleBase" id="RU362029"/>
    </source>
</evidence>
<dbReference type="SUPFAM" id="SSF52833">
    <property type="entry name" value="Thioredoxin-like"/>
    <property type="match status" value="1"/>
</dbReference>
<dbReference type="CDD" id="cd03034">
    <property type="entry name" value="ArsC_ArsC"/>
    <property type="match status" value="1"/>
</dbReference>
<proteinExistence type="inferred from homology"/>
<evidence type="ECO:0000313" key="5">
    <source>
        <dbReference type="EMBL" id="TCJ98008.1"/>
    </source>
</evidence>
<dbReference type="Pfam" id="PF03960">
    <property type="entry name" value="ArsC"/>
    <property type="match status" value="1"/>
</dbReference>
<comment type="caution">
    <text evidence="5">The sequence shown here is derived from an EMBL/GenBank/DDBJ whole genome shotgun (WGS) entry which is preliminary data.</text>
</comment>
<comment type="catalytic activity">
    <reaction evidence="4">
        <text>[glutaredoxin]-dithiol + arsenate + glutathione + H(+) = glutathionyl-S-S-[glutaredoxin] + arsenite + H2O</text>
        <dbReference type="Rhea" id="RHEA:22016"/>
        <dbReference type="Rhea" id="RHEA-COMP:10729"/>
        <dbReference type="Rhea" id="RHEA-COMP:17668"/>
        <dbReference type="ChEBI" id="CHEBI:15377"/>
        <dbReference type="ChEBI" id="CHEBI:15378"/>
        <dbReference type="ChEBI" id="CHEBI:29242"/>
        <dbReference type="ChEBI" id="CHEBI:29950"/>
        <dbReference type="ChEBI" id="CHEBI:48597"/>
        <dbReference type="ChEBI" id="CHEBI:57925"/>
        <dbReference type="ChEBI" id="CHEBI:146199"/>
        <dbReference type="EC" id="1.20.4.1"/>
    </reaction>
</comment>
<comment type="similarity">
    <text evidence="1 3 4">Belongs to the ArsC family.</text>
</comment>
<reference evidence="5 6" key="1">
    <citation type="submission" date="2019-03" db="EMBL/GenBank/DDBJ databases">
        <title>Genomic Encyclopedia of Type Strains, Phase IV (KMG-IV): sequencing the most valuable type-strain genomes for metagenomic binning, comparative biology and taxonomic classification.</title>
        <authorList>
            <person name="Goeker M."/>
        </authorList>
    </citation>
    <scope>NUCLEOTIDE SEQUENCE [LARGE SCALE GENOMIC DNA]</scope>
    <source>
        <strain evidence="5 6">DSM 15534</strain>
    </source>
</reference>
<gene>
    <name evidence="5" type="ORF">EV694_1606</name>
</gene>
<dbReference type="InterPro" id="IPR006659">
    <property type="entry name" value="Arsenate_reductase"/>
</dbReference>
<evidence type="ECO:0000256" key="1">
    <source>
        <dbReference type="ARBA" id="ARBA00007198"/>
    </source>
</evidence>
<dbReference type="Proteomes" id="UP000294702">
    <property type="component" value="Unassembled WGS sequence"/>
</dbReference>
<accession>A0A4R1FYU1</accession>
<dbReference type="EC" id="1.20.4.1" evidence="4"/>
<protein>
    <recommendedName>
        <fullName evidence="4">Arsenate reductase</fullName>
        <ecNumber evidence="4">1.20.4.1</ecNumber>
    </recommendedName>
</protein>
<dbReference type="Gene3D" id="3.40.30.10">
    <property type="entry name" value="Glutaredoxin"/>
    <property type="match status" value="1"/>
</dbReference>
<evidence type="ECO:0000256" key="3">
    <source>
        <dbReference type="PROSITE-ProRule" id="PRU01282"/>
    </source>
</evidence>
<dbReference type="RefSeq" id="WP_132691248.1">
    <property type="nucleotide sequence ID" value="NZ_SMFT01000003.1"/>
</dbReference>
<dbReference type="GO" id="GO:0008794">
    <property type="term" value="F:arsenate reductase (glutaredoxin) activity"/>
    <property type="evidence" value="ECO:0007669"/>
    <property type="project" value="UniProtKB-UniRule"/>
</dbReference>
<dbReference type="OrthoDB" id="9790554at2"/>
<dbReference type="InterPro" id="IPR006660">
    <property type="entry name" value="Arsenate_reductase-like"/>
</dbReference>
<sequence>MGTLIYHNPDCSKSRQTLALLRQQGIEPDIICYLSHQFSLEELKDLKQKLQLSSVRQMMRVKEQCYEQLDLANENLSEQALFQAIIQNPILLERPIVVKGNQAKIGRPPEAILAILSSS</sequence>
<dbReference type="PANTHER" id="PTHR30041">
    <property type="entry name" value="ARSENATE REDUCTASE"/>
    <property type="match status" value="1"/>
</dbReference>
<evidence type="ECO:0000313" key="6">
    <source>
        <dbReference type="Proteomes" id="UP000294702"/>
    </source>
</evidence>
<name>A0A4R1FYU1_9PAST</name>
<dbReference type="EMBL" id="SMFT01000003">
    <property type="protein sequence ID" value="TCJ98008.1"/>
    <property type="molecule type" value="Genomic_DNA"/>
</dbReference>
<dbReference type="PANTHER" id="PTHR30041:SF4">
    <property type="entry name" value="ARSENATE REDUCTASE"/>
    <property type="match status" value="1"/>
</dbReference>